<dbReference type="Proteomes" id="UP000321353">
    <property type="component" value="Chromosome"/>
</dbReference>
<dbReference type="SUPFAM" id="SSF49503">
    <property type="entry name" value="Cupredoxins"/>
    <property type="match status" value="1"/>
</dbReference>
<feature type="transmembrane region" description="Helical" evidence="1">
    <location>
        <begin position="21"/>
        <end position="42"/>
    </location>
</feature>
<evidence type="ECO:0000313" key="3">
    <source>
        <dbReference type="EMBL" id="QEF98599.1"/>
    </source>
</evidence>
<keyword evidence="4" id="KW-1185">Reference proteome</keyword>
<organism evidence="3 4">
    <name type="scientific">Stieleria maiorica</name>
    <dbReference type="NCBI Taxonomy" id="2795974"/>
    <lineage>
        <taxon>Bacteria</taxon>
        <taxon>Pseudomonadati</taxon>
        <taxon>Planctomycetota</taxon>
        <taxon>Planctomycetia</taxon>
        <taxon>Pirellulales</taxon>
        <taxon>Pirellulaceae</taxon>
        <taxon>Stieleria</taxon>
    </lineage>
</organism>
<accession>A0A5B9MDL7</accession>
<reference evidence="3 4" key="1">
    <citation type="submission" date="2019-02" db="EMBL/GenBank/DDBJ databases">
        <title>Planctomycetal bacteria perform biofilm scaping via a novel small molecule.</title>
        <authorList>
            <person name="Jeske O."/>
            <person name="Boedeker C."/>
            <person name="Wiegand S."/>
            <person name="Breitling P."/>
            <person name="Kallscheuer N."/>
            <person name="Jogler M."/>
            <person name="Rohde M."/>
            <person name="Petersen J."/>
            <person name="Medema M.H."/>
            <person name="Surup F."/>
            <person name="Jogler C."/>
        </authorList>
    </citation>
    <scope>NUCLEOTIDE SEQUENCE [LARGE SCALE GENOMIC DNA]</scope>
    <source>
        <strain evidence="3 4">Mal15</strain>
    </source>
</reference>
<keyword evidence="1" id="KW-0812">Transmembrane</keyword>
<keyword evidence="1" id="KW-1133">Transmembrane helix</keyword>
<proteinExistence type="predicted"/>
<evidence type="ECO:0000313" key="4">
    <source>
        <dbReference type="Proteomes" id="UP000321353"/>
    </source>
</evidence>
<dbReference type="InterPro" id="IPR008972">
    <property type="entry name" value="Cupredoxin"/>
</dbReference>
<dbReference type="Gene3D" id="2.60.40.420">
    <property type="entry name" value="Cupredoxins - blue copper proteins"/>
    <property type="match status" value="1"/>
</dbReference>
<dbReference type="GO" id="GO:0005507">
    <property type="term" value="F:copper ion binding"/>
    <property type="evidence" value="ECO:0007669"/>
    <property type="project" value="InterPro"/>
</dbReference>
<dbReference type="GO" id="GO:0016020">
    <property type="term" value="C:membrane"/>
    <property type="evidence" value="ECO:0007669"/>
    <property type="project" value="InterPro"/>
</dbReference>
<gene>
    <name evidence="3" type="ORF">Mal15_26540</name>
</gene>
<dbReference type="KEGG" id="smam:Mal15_26540"/>
<dbReference type="EMBL" id="CP036264">
    <property type="protein sequence ID" value="QEF98599.1"/>
    <property type="molecule type" value="Genomic_DNA"/>
</dbReference>
<name>A0A5B9MDL7_9BACT</name>
<evidence type="ECO:0000259" key="2">
    <source>
        <dbReference type="PROSITE" id="PS50857"/>
    </source>
</evidence>
<evidence type="ECO:0000256" key="1">
    <source>
        <dbReference type="SAM" id="Phobius"/>
    </source>
</evidence>
<dbReference type="InterPro" id="IPR002429">
    <property type="entry name" value="CcO_II-like_C"/>
</dbReference>
<feature type="domain" description="Cytochrome oxidase subunit II copper A binding" evidence="2">
    <location>
        <begin position="51"/>
        <end position="171"/>
    </location>
</feature>
<dbReference type="GO" id="GO:0004129">
    <property type="term" value="F:cytochrome-c oxidase activity"/>
    <property type="evidence" value="ECO:0007669"/>
    <property type="project" value="InterPro"/>
</dbReference>
<protein>
    <recommendedName>
        <fullName evidence="2">Cytochrome oxidase subunit II copper A binding domain-containing protein</fullName>
    </recommendedName>
</protein>
<dbReference type="PROSITE" id="PS50857">
    <property type="entry name" value="COX2_CUA"/>
    <property type="match status" value="1"/>
</dbReference>
<keyword evidence="1" id="KW-0472">Membrane</keyword>
<dbReference type="AlphaFoldDB" id="A0A5B9MDL7"/>
<sequence>MNSSPTSTNSRFLLRRIGASARSAALAAGGLIVAGIVAWIGWVGFRNEPALTHLDVNVVGLDYHLYFQYPGPDSVLGTSDDRLGTRNFFAPANARVDLNLTSRDFVYLVEIPEVGLYEVAAPGLEFKTRIETGDSGVHSLLGSQMCGYDHPELIGDFVVQHSADFRRTVRKLSPAPSPANRTQ</sequence>